<keyword evidence="13" id="KW-1185">Reference proteome</keyword>
<evidence type="ECO:0000256" key="6">
    <source>
        <dbReference type="ARBA" id="ARBA00023236"/>
    </source>
</evidence>
<dbReference type="InterPro" id="IPR047296">
    <property type="entry name" value="GIY-YIG_UvrC_Cho"/>
</dbReference>
<evidence type="ECO:0000313" key="12">
    <source>
        <dbReference type="EMBL" id="MCW9708074.1"/>
    </source>
</evidence>
<evidence type="ECO:0000256" key="8">
    <source>
        <dbReference type="ARBA" id="ARBA00042138"/>
    </source>
</evidence>
<evidence type="ECO:0000256" key="3">
    <source>
        <dbReference type="ARBA" id="ARBA00022801"/>
    </source>
</evidence>
<dbReference type="Pfam" id="PF01541">
    <property type="entry name" value="GIY-YIG"/>
    <property type="match status" value="1"/>
</dbReference>
<gene>
    <name evidence="12" type="ORF">J6I44_14505</name>
</gene>
<dbReference type="RefSeq" id="WP_265766860.1">
    <property type="nucleotide sequence ID" value="NZ_JAGGJA010000010.1"/>
</dbReference>
<dbReference type="Gene3D" id="3.40.1440.10">
    <property type="entry name" value="GIY-YIG endonuclease"/>
    <property type="match status" value="1"/>
</dbReference>
<evidence type="ECO:0000256" key="10">
    <source>
        <dbReference type="SAM" id="MobiDB-lite"/>
    </source>
</evidence>
<dbReference type="PANTHER" id="PTHR30562">
    <property type="entry name" value="UVRC/OXIDOREDUCTASE"/>
    <property type="match status" value="1"/>
</dbReference>
<keyword evidence="12" id="KW-0540">Nuclease</keyword>
<evidence type="ECO:0000259" key="11">
    <source>
        <dbReference type="PROSITE" id="PS50164"/>
    </source>
</evidence>
<evidence type="ECO:0000256" key="1">
    <source>
        <dbReference type="ARBA" id="ARBA00022763"/>
    </source>
</evidence>
<keyword evidence="12" id="KW-0255">Endonuclease</keyword>
<dbReference type="PANTHER" id="PTHR30562:SF10">
    <property type="entry name" value="EXCINUCLEASE CHO"/>
    <property type="match status" value="1"/>
</dbReference>
<evidence type="ECO:0000256" key="4">
    <source>
        <dbReference type="ARBA" id="ARBA00022881"/>
    </source>
</evidence>
<evidence type="ECO:0000256" key="5">
    <source>
        <dbReference type="ARBA" id="ARBA00023204"/>
    </source>
</evidence>
<evidence type="ECO:0000256" key="2">
    <source>
        <dbReference type="ARBA" id="ARBA00022769"/>
    </source>
</evidence>
<evidence type="ECO:0000256" key="7">
    <source>
        <dbReference type="ARBA" id="ARBA00040756"/>
    </source>
</evidence>
<keyword evidence="4" id="KW-0267">Excision nuclease</keyword>
<accession>A0ABT3PQD9</accession>
<proteinExistence type="predicted"/>
<dbReference type="InterPro" id="IPR035901">
    <property type="entry name" value="GIY-YIG_endonuc_sf"/>
</dbReference>
<dbReference type="Proteomes" id="UP001207918">
    <property type="component" value="Unassembled WGS sequence"/>
</dbReference>
<dbReference type="SUPFAM" id="SSF82771">
    <property type="entry name" value="GIY-YIG endonuclease"/>
    <property type="match status" value="1"/>
</dbReference>
<keyword evidence="1" id="KW-0227">DNA damage</keyword>
<reference evidence="12 13" key="1">
    <citation type="submission" date="2021-03" db="EMBL/GenBank/DDBJ databases">
        <title>Aliifodinibius sp. nov., a new bacterium isolated from saline soil.</title>
        <authorList>
            <person name="Galisteo C."/>
            <person name="De La Haba R."/>
            <person name="Sanchez-Porro C."/>
            <person name="Ventosa A."/>
        </authorList>
    </citation>
    <scope>NUCLEOTIDE SEQUENCE [LARGE SCALE GENOMIC DNA]</scope>
    <source>
        <strain evidence="12 13">1BSP15-2V2</strain>
    </source>
</reference>
<dbReference type="SMART" id="SM00465">
    <property type="entry name" value="GIYc"/>
    <property type="match status" value="1"/>
</dbReference>
<dbReference type="InterPro" id="IPR050066">
    <property type="entry name" value="UvrABC_protein_C"/>
</dbReference>
<keyword evidence="3" id="KW-0378">Hydrolase</keyword>
<sequence length="310" mass="36254">MIKKQGKEIGNQSVMSDSEQHQLFEPAENPLEERLGKAFFEDLPTTPGVYKMYGQSGRLLYVGKAKNLRNRLFTYRRVKSSHSSRKVKRLVQMIRHIELQHCESEEEALLTENRLIRNKKPEFNRAKKSPDTYYFLILRPEENQLTFRLSMQHPEDKSILSYTYGAFKGHRTIRKGTGALLRQLYLAEHDIQTPFQFPTVLTNNLTPLSYELPLGNELVITTAFQEEVENFLSGKSTVFIEKIVEVATNRNLLTEYIGRLILKDCESLKYFYKQCLHRNWQLQQTLELEERLIPQGKLDDYLIKAAFKEG</sequence>
<dbReference type="PROSITE" id="PS50164">
    <property type="entry name" value="GIY_YIG"/>
    <property type="match status" value="1"/>
</dbReference>
<dbReference type="CDD" id="cd10434">
    <property type="entry name" value="GIY-YIG_UvrC_Cho"/>
    <property type="match status" value="1"/>
</dbReference>
<evidence type="ECO:0000256" key="9">
    <source>
        <dbReference type="ARBA" id="ARBA00042732"/>
    </source>
</evidence>
<comment type="caution">
    <text evidence="12">The sequence shown here is derived from an EMBL/GenBank/DDBJ whole genome shotgun (WGS) entry which is preliminary data.</text>
</comment>
<dbReference type="InterPro" id="IPR000305">
    <property type="entry name" value="GIY-YIG_endonuc"/>
</dbReference>
<feature type="region of interest" description="Disordered" evidence="10">
    <location>
        <begin position="1"/>
        <end position="22"/>
    </location>
</feature>
<keyword evidence="6" id="KW-0742">SOS response</keyword>
<evidence type="ECO:0000313" key="13">
    <source>
        <dbReference type="Proteomes" id="UP001207918"/>
    </source>
</evidence>
<dbReference type="EMBL" id="JAGGJA010000010">
    <property type="protein sequence ID" value="MCW9708074.1"/>
    <property type="molecule type" value="Genomic_DNA"/>
</dbReference>
<feature type="domain" description="GIY-YIG" evidence="11">
    <location>
        <begin position="45"/>
        <end position="125"/>
    </location>
</feature>
<protein>
    <recommendedName>
        <fullName evidence="7">Excinuclease cho</fullName>
    </recommendedName>
    <alternativeName>
        <fullName evidence="9">Endonuclease cho</fullName>
    </alternativeName>
    <alternativeName>
        <fullName evidence="8">UvrC homolog protein</fullName>
    </alternativeName>
</protein>
<keyword evidence="2" id="KW-0228">DNA excision</keyword>
<keyword evidence="5" id="KW-0234">DNA repair</keyword>
<dbReference type="GO" id="GO:0004519">
    <property type="term" value="F:endonuclease activity"/>
    <property type="evidence" value="ECO:0007669"/>
    <property type="project" value="UniProtKB-KW"/>
</dbReference>
<organism evidence="12 13">
    <name type="scientific">Fodinibius salsisoli</name>
    <dbReference type="NCBI Taxonomy" id="2820877"/>
    <lineage>
        <taxon>Bacteria</taxon>
        <taxon>Pseudomonadati</taxon>
        <taxon>Balneolota</taxon>
        <taxon>Balneolia</taxon>
        <taxon>Balneolales</taxon>
        <taxon>Balneolaceae</taxon>
        <taxon>Fodinibius</taxon>
    </lineage>
</organism>
<name>A0ABT3PQD9_9BACT</name>